<keyword evidence="2" id="KW-0808">Transferase</keyword>
<dbReference type="GO" id="GO:0008168">
    <property type="term" value="F:methyltransferase activity"/>
    <property type="evidence" value="ECO:0007669"/>
    <property type="project" value="UniProtKB-KW"/>
</dbReference>
<keyword evidence="1 4" id="KW-0489">Methyltransferase</keyword>
<dbReference type="Gene3D" id="3.40.50.150">
    <property type="entry name" value="Vaccinia Virus protein VP39"/>
    <property type="match status" value="1"/>
</dbReference>
<dbReference type="EMBL" id="BAAAPL010000001">
    <property type="protein sequence ID" value="GAA1694555.1"/>
    <property type="molecule type" value="Genomic_DNA"/>
</dbReference>
<dbReference type="Proteomes" id="UP001501690">
    <property type="component" value="Unassembled WGS sequence"/>
</dbReference>
<sequence length="248" mass="27001">MDRYEISRIAHSDHPIAAPVSTSAARRLLSHLKPTPSGRVLDLGCGAGAWLFELLIDRADLTATGVDISLHPDRGDLARARDLSDRITWIEADAAAWASIDDERYDTILSIGATHAFDGLDGTLDAIRDRLHPGGRVLVGDAIWEHPPTPAALEALGAEPGDYPTLAEFLATAERHGFEVGYAHLSTAAEWDEYEWSWTGSLVAWAQGDVSAAHREQALEAARAHRTAWLEGYRGQLGFVTAVLHDIR</sequence>
<reference evidence="4 5" key="1">
    <citation type="journal article" date="2019" name="Int. J. Syst. Evol. Microbiol.">
        <title>The Global Catalogue of Microorganisms (GCM) 10K type strain sequencing project: providing services to taxonomists for standard genome sequencing and annotation.</title>
        <authorList>
            <consortium name="The Broad Institute Genomics Platform"/>
            <consortium name="The Broad Institute Genome Sequencing Center for Infectious Disease"/>
            <person name="Wu L."/>
            <person name="Ma J."/>
        </authorList>
    </citation>
    <scope>NUCLEOTIDE SEQUENCE [LARGE SCALE GENOMIC DNA]</scope>
    <source>
        <strain evidence="4 5">JCM 15577</strain>
    </source>
</reference>
<dbReference type="RefSeq" id="WP_344069964.1">
    <property type="nucleotide sequence ID" value="NZ_BAAAPL010000001.1"/>
</dbReference>
<protein>
    <submittedName>
        <fullName evidence="4">Class I SAM-dependent methyltransferase</fullName>
    </submittedName>
</protein>
<name>A0ABN2HWQ1_9MICO</name>
<dbReference type="Pfam" id="PF13489">
    <property type="entry name" value="Methyltransf_23"/>
    <property type="match status" value="1"/>
</dbReference>
<dbReference type="InterPro" id="IPR029063">
    <property type="entry name" value="SAM-dependent_MTases_sf"/>
</dbReference>
<organism evidence="4 5">
    <name type="scientific">Microbacterium sediminicola</name>
    <dbReference type="NCBI Taxonomy" id="415210"/>
    <lineage>
        <taxon>Bacteria</taxon>
        <taxon>Bacillati</taxon>
        <taxon>Actinomycetota</taxon>
        <taxon>Actinomycetes</taxon>
        <taxon>Micrococcales</taxon>
        <taxon>Microbacteriaceae</taxon>
        <taxon>Microbacterium</taxon>
    </lineage>
</organism>
<accession>A0ABN2HWQ1</accession>
<evidence type="ECO:0000256" key="1">
    <source>
        <dbReference type="ARBA" id="ARBA00022603"/>
    </source>
</evidence>
<dbReference type="SUPFAM" id="SSF53335">
    <property type="entry name" value="S-adenosyl-L-methionine-dependent methyltransferases"/>
    <property type="match status" value="1"/>
</dbReference>
<dbReference type="PANTHER" id="PTHR43464:SF19">
    <property type="entry name" value="UBIQUINONE BIOSYNTHESIS O-METHYLTRANSFERASE, MITOCHONDRIAL"/>
    <property type="match status" value="1"/>
</dbReference>
<evidence type="ECO:0000256" key="3">
    <source>
        <dbReference type="ARBA" id="ARBA00022691"/>
    </source>
</evidence>
<dbReference type="CDD" id="cd02440">
    <property type="entry name" value="AdoMet_MTases"/>
    <property type="match status" value="1"/>
</dbReference>
<keyword evidence="3" id="KW-0949">S-adenosyl-L-methionine</keyword>
<dbReference type="PANTHER" id="PTHR43464">
    <property type="entry name" value="METHYLTRANSFERASE"/>
    <property type="match status" value="1"/>
</dbReference>
<keyword evidence="5" id="KW-1185">Reference proteome</keyword>
<evidence type="ECO:0000256" key="2">
    <source>
        <dbReference type="ARBA" id="ARBA00022679"/>
    </source>
</evidence>
<evidence type="ECO:0000313" key="4">
    <source>
        <dbReference type="EMBL" id="GAA1694555.1"/>
    </source>
</evidence>
<dbReference type="GO" id="GO:0032259">
    <property type="term" value="P:methylation"/>
    <property type="evidence" value="ECO:0007669"/>
    <property type="project" value="UniProtKB-KW"/>
</dbReference>
<evidence type="ECO:0000313" key="5">
    <source>
        <dbReference type="Proteomes" id="UP001501690"/>
    </source>
</evidence>
<gene>
    <name evidence="4" type="ORF">GCM10009808_09550</name>
</gene>
<comment type="caution">
    <text evidence="4">The sequence shown here is derived from an EMBL/GenBank/DDBJ whole genome shotgun (WGS) entry which is preliminary data.</text>
</comment>
<proteinExistence type="predicted"/>